<sequence length="180" mass="18883">MARLIALGAFGDRLPLQLGDVTCTEVMRDALFCIAPYRGQQQAVSAALKVQLGLRLPAVGRRKAAGDVICQWIGHDAWIVSAPVTLAGLAAVTDQSDGYATLEIAGPSVEAVLARLVPLDLRAATFKVNHSARSLLGHLPVAITRTGAQAFEVMVMRSMAASLVHDLQQAMTGVAARGSA</sequence>
<dbReference type="SUPFAM" id="SSF103025">
    <property type="entry name" value="Folate-binding domain"/>
    <property type="match status" value="1"/>
</dbReference>
<accession>A0A1Y0ECP9</accession>
<dbReference type="Gene3D" id="3.30.1360.120">
    <property type="entry name" value="Probable tRNA modification gtpase trme, domain 1"/>
    <property type="match status" value="1"/>
</dbReference>
<evidence type="ECO:0000313" key="3">
    <source>
        <dbReference type="Proteomes" id="UP000195273"/>
    </source>
</evidence>
<dbReference type="KEGG" id="lvs:LOKVESSMR4R_02077"/>
<name>A0A1Y0ECP9_9RHOB</name>
<gene>
    <name evidence="2" type="primary">soxG</name>
    <name evidence="2" type="ORF">LOKVESSMR4R_02077</name>
</gene>
<dbReference type="InterPro" id="IPR027266">
    <property type="entry name" value="TrmE/GcvT-like"/>
</dbReference>
<dbReference type="Pfam" id="PF01571">
    <property type="entry name" value="GCV_T"/>
    <property type="match status" value="1"/>
</dbReference>
<evidence type="ECO:0000259" key="1">
    <source>
        <dbReference type="Pfam" id="PF01571"/>
    </source>
</evidence>
<dbReference type="Proteomes" id="UP000195273">
    <property type="component" value="Chromosome"/>
</dbReference>
<dbReference type="EC" id="1.5.3.1" evidence="2"/>
<dbReference type="GO" id="GO:0008115">
    <property type="term" value="F:sarcosine oxidase activity"/>
    <property type="evidence" value="ECO:0007669"/>
    <property type="project" value="UniProtKB-EC"/>
</dbReference>
<dbReference type="EMBL" id="CP021431">
    <property type="protein sequence ID" value="ARU01386.1"/>
    <property type="molecule type" value="Genomic_DNA"/>
</dbReference>
<dbReference type="STRING" id="1122181.GCA_000382265_02368"/>
<organism evidence="2 3">
    <name type="scientific">Yoonia vestfoldensis</name>
    <dbReference type="NCBI Taxonomy" id="245188"/>
    <lineage>
        <taxon>Bacteria</taxon>
        <taxon>Pseudomonadati</taxon>
        <taxon>Pseudomonadota</taxon>
        <taxon>Alphaproteobacteria</taxon>
        <taxon>Rhodobacterales</taxon>
        <taxon>Paracoccaceae</taxon>
        <taxon>Yoonia</taxon>
    </lineage>
</organism>
<keyword evidence="3" id="KW-1185">Reference proteome</keyword>
<feature type="domain" description="GCVT N-terminal" evidence="1">
    <location>
        <begin position="88"/>
        <end position="171"/>
    </location>
</feature>
<keyword evidence="2" id="KW-0560">Oxidoreductase</keyword>
<reference evidence="2 3" key="1">
    <citation type="submission" date="2017-05" db="EMBL/GenBank/DDBJ databases">
        <title>Genome Sequence of Loktanella vestfoldensis Strain SMR4r Isolated from a Culture of the Diatom Skeletonema marinoi.</title>
        <authorList>
            <person name="Topel M."/>
            <person name="Pinder M.I.M."/>
            <person name="Johansson O.N."/>
            <person name="Kourtchenko O."/>
            <person name="Godhe A."/>
            <person name="Clarke A.K."/>
        </authorList>
    </citation>
    <scope>NUCLEOTIDE SEQUENCE [LARGE SCALE GENOMIC DNA]</scope>
    <source>
        <strain evidence="2 3">SMR4r</strain>
    </source>
</reference>
<proteinExistence type="predicted"/>
<dbReference type="InterPro" id="IPR006222">
    <property type="entry name" value="GCVT_N"/>
</dbReference>
<protein>
    <submittedName>
        <fullName evidence="2">Sarcosine oxidase subunit gamma</fullName>
        <ecNumber evidence="2">1.5.3.1</ecNumber>
    </submittedName>
</protein>
<dbReference type="OrthoDB" id="7350722at2"/>
<evidence type="ECO:0000313" key="2">
    <source>
        <dbReference type="EMBL" id="ARU01386.1"/>
    </source>
</evidence>
<dbReference type="AlphaFoldDB" id="A0A1Y0ECP9"/>
<dbReference type="RefSeq" id="WP_087208123.1">
    <property type="nucleotide sequence ID" value="NZ_CP021431.1"/>
</dbReference>